<name>A0A3P6PCM4_ANISI</name>
<dbReference type="EMBL" id="UYRR01000940">
    <property type="protein sequence ID" value="VDK18337.1"/>
    <property type="molecule type" value="Genomic_DNA"/>
</dbReference>
<dbReference type="InterPro" id="IPR013760">
    <property type="entry name" value="Topo_IIA-like_dom_sf"/>
</dbReference>
<dbReference type="SUPFAM" id="SSF56719">
    <property type="entry name" value="Type II DNA topoisomerase"/>
    <property type="match status" value="1"/>
</dbReference>
<keyword evidence="5" id="KW-0547">Nucleotide-binding</keyword>
<dbReference type="InterPro" id="IPR050634">
    <property type="entry name" value="DNA_Topoisomerase_II"/>
</dbReference>
<dbReference type="Gene3D" id="1.10.268.10">
    <property type="entry name" value="Topoisomerase, domain 3"/>
    <property type="match status" value="1"/>
</dbReference>
<evidence type="ECO:0000256" key="8">
    <source>
        <dbReference type="ARBA" id="ARBA00023125"/>
    </source>
</evidence>
<keyword evidence="6" id="KW-0067">ATP-binding</keyword>
<dbReference type="InterPro" id="IPR002205">
    <property type="entry name" value="Topo_IIA_dom_A"/>
</dbReference>
<feature type="active site" description="O-(5'-phospho-DNA)-tyrosine intermediate" evidence="10">
    <location>
        <position position="42"/>
    </location>
</feature>
<comment type="cofactor">
    <cofactor evidence="2">
        <name>Mg(2+)</name>
        <dbReference type="ChEBI" id="CHEBI:18420"/>
    </cofactor>
</comment>
<dbReference type="InterPro" id="IPR013758">
    <property type="entry name" value="Topo_IIA_A/C_ab"/>
</dbReference>
<keyword evidence="14" id="KW-1185">Reference proteome</keyword>
<keyword evidence="11" id="KW-0175">Coiled coil</keyword>
<feature type="coiled-coil region" evidence="11">
    <location>
        <begin position="280"/>
        <end position="307"/>
    </location>
</feature>
<dbReference type="EC" id="5.6.2.2" evidence="4"/>
<gene>
    <name evidence="13" type="ORF">ASIM_LOCUS1025</name>
</gene>
<evidence type="ECO:0000256" key="6">
    <source>
        <dbReference type="ARBA" id="ARBA00022840"/>
    </source>
</evidence>
<evidence type="ECO:0000313" key="14">
    <source>
        <dbReference type="Proteomes" id="UP000267096"/>
    </source>
</evidence>
<dbReference type="PANTHER" id="PTHR10169">
    <property type="entry name" value="DNA TOPOISOMERASE/GYRASE"/>
    <property type="match status" value="1"/>
</dbReference>
<sequence length="421" mass="48832">MVNTIVRLAQDFVGANNLNLLLPIGQFGTRSTGGEDCASARYIYTALNPLTRWIFPRADDSVLKYLEEDNVRIEPQWYCPVIPMILVNGCEGIGTGWCTKVLPYNPKEIIRNVLRMIDGKSPQKMLPFYRNFTGTVRETSDRKFEISGVCTLKSSRRNARSLQVEVSELPVGIWTQKYKEKVLDVLSRNNIITNYKELHTEDSVKFLLEIPKGTPNGLCSNNAAVSADERKQKLRKALKLDSVVGTSTMVLFDERNTLRKFDAIEEIFEVFFEVRRRKYIERREHQKRQLQAKLRFFENQYRFVEMLLNRELIIEGKSRQHIEEALRSRNFESDPLHTQQDDDVNNNNGGGGNKSSAEFGYLLDMPLIRLTSEEAKSLCERRDSKRVEMDQLEHIDWKIMWRDDLQNLLAVSGCFVKWSFL</sequence>
<feature type="domain" description="Topo IIA-type catalytic" evidence="12">
    <location>
        <begin position="1"/>
        <end position="405"/>
    </location>
</feature>
<dbReference type="GO" id="GO:0003918">
    <property type="term" value="F:DNA topoisomerase type II (double strand cut, ATP-hydrolyzing) activity"/>
    <property type="evidence" value="ECO:0007669"/>
    <property type="project" value="UniProtKB-EC"/>
</dbReference>
<evidence type="ECO:0000256" key="7">
    <source>
        <dbReference type="ARBA" id="ARBA00023029"/>
    </source>
</evidence>
<dbReference type="GO" id="GO:0000712">
    <property type="term" value="P:resolution of meiotic recombination intermediates"/>
    <property type="evidence" value="ECO:0007669"/>
    <property type="project" value="TreeGrafter"/>
</dbReference>
<dbReference type="GO" id="GO:0005634">
    <property type="term" value="C:nucleus"/>
    <property type="evidence" value="ECO:0007669"/>
    <property type="project" value="TreeGrafter"/>
</dbReference>
<dbReference type="GO" id="GO:0000819">
    <property type="term" value="P:sister chromatid segregation"/>
    <property type="evidence" value="ECO:0007669"/>
    <property type="project" value="TreeGrafter"/>
</dbReference>
<evidence type="ECO:0000256" key="9">
    <source>
        <dbReference type="ARBA" id="ARBA00023235"/>
    </source>
</evidence>
<keyword evidence="8 10" id="KW-0238">DNA-binding</keyword>
<evidence type="ECO:0000256" key="11">
    <source>
        <dbReference type="SAM" id="Coils"/>
    </source>
</evidence>
<dbReference type="InterPro" id="IPR001154">
    <property type="entry name" value="TopoII_euk"/>
</dbReference>
<dbReference type="GO" id="GO:0003677">
    <property type="term" value="F:DNA binding"/>
    <property type="evidence" value="ECO:0007669"/>
    <property type="project" value="UniProtKB-UniRule"/>
</dbReference>
<organism evidence="13 14">
    <name type="scientific">Anisakis simplex</name>
    <name type="common">Herring worm</name>
    <dbReference type="NCBI Taxonomy" id="6269"/>
    <lineage>
        <taxon>Eukaryota</taxon>
        <taxon>Metazoa</taxon>
        <taxon>Ecdysozoa</taxon>
        <taxon>Nematoda</taxon>
        <taxon>Chromadorea</taxon>
        <taxon>Rhabditida</taxon>
        <taxon>Spirurina</taxon>
        <taxon>Ascaridomorpha</taxon>
        <taxon>Ascaridoidea</taxon>
        <taxon>Anisakidae</taxon>
        <taxon>Anisakis</taxon>
        <taxon>Anisakis simplex complex</taxon>
    </lineage>
</organism>
<evidence type="ECO:0000256" key="10">
    <source>
        <dbReference type="PROSITE-ProRule" id="PRU01384"/>
    </source>
</evidence>
<evidence type="ECO:0000256" key="1">
    <source>
        <dbReference type="ARBA" id="ARBA00000185"/>
    </source>
</evidence>
<dbReference type="SMART" id="SM00434">
    <property type="entry name" value="TOP4c"/>
    <property type="match status" value="1"/>
</dbReference>
<dbReference type="Pfam" id="PF00521">
    <property type="entry name" value="DNA_topoisoIV"/>
    <property type="match status" value="1"/>
</dbReference>
<accession>A0A3P6PCM4</accession>
<proteinExistence type="inferred from homology"/>
<protein>
    <recommendedName>
        <fullName evidence="4">DNA topoisomerase (ATP-hydrolyzing)</fullName>
        <ecNumber evidence="4">5.6.2.2</ecNumber>
    </recommendedName>
</protein>
<dbReference type="GO" id="GO:0006265">
    <property type="term" value="P:DNA topological change"/>
    <property type="evidence" value="ECO:0007669"/>
    <property type="project" value="UniProtKB-UniRule"/>
</dbReference>
<dbReference type="OrthoDB" id="276498at2759"/>
<dbReference type="Proteomes" id="UP000267096">
    <property type="component" value="Unassembled WGS sequence"/>
</dbReference>
<dbReference type="GO" id="GO:0005524">
    <property type="term" value="F:ATP binding"/>
    <property type="evidence" value="ECO:0007669"/>
    <property type="project" value="UniProtKB-KW"/>
</dbReference>
<dbReference type="PROSITE" id="PS52040">
    <property type="entry name" value="TOPO_IIA"/>
    <property type="match status" value="1"/>
</dbReference>
<dbReference type="PRINTS" id="PR01158">
    <property type="entry name" value="TOPISMRASEII"/>
</dbReference>
<evidence type="ECO:0000256" key="5">
    <source>
        <dbReference type="ARBA" id="ARBA00022741"/>
    </source>
</evidence>
<comment type="similarity">
    <text evidence="3">Belongs to the type II topoisomerase family.</text>
</comment>
<evidence type="ECO:0000313" key="13">
    <source>
        <dbReference type="EMBL" id="VDK18337.1"/>
    </source>
</evidence>
<evidence type="ECO:0000256" key="3">
    <source>
        <dbReference type="ARBA" id="ARBA00011080"/>
    </source>
</evidence>
<dbReference type="AlphaFoldDB" id="A0A3P6PCM4"/>
<comment type="catalytic activity">
    <reaction evidence="1 10">
        <text>ATP-dependent breakage, passage and rejoining of double-stranded DNA.</text>
        <dbReference type="EC" id="5.6.2.2"/>
    </reaction>
</comment>
<evidence type="ECO:0000256" key="4">
    <source>
        <dbReference type="ARBA" id="ARBA00012895"/>
    </source>
</evidence>
<dbReference type="PANTHER" id="PTHR10169:SF38">
    <property type="entry name" value="DNA TOPOISOMERASE 2"/>
    <property type="match status" value="1"/>
</dbReference>
<reference evidence="13 14" key="1">
    <citation type="submission" date="2018-11" db="EMBL/GenBank/DDBJ databases">
        <authorList>
            <consortium name="Pathogen Informatics"/>
        </authorList>
    </citation>
    <scope>NUCLEOTIDE SEQUENCE [LARGE SCALE GENOMIC DNA]</scope>
</reference>
<keyword evidence="7 10" id="KW-0799">Topoisomerase</keyword>
<dbReference type="Gene3D" id="3.30.1360.40">
    <property type="match status" value="1"/>
</dbReference>
<keyword evidence="9 10" id="KW-0413">Isomerase</keyword>
<evidence type="ECO:0000259" key="12">
    <source>
        <dbReference type="PROSITE" id="PS52040"/>
    </source>
</evidence>
<evidence type="ECO:0000256" key="2">
    <source>
        <dbReference type="ARBA" id="ARBA00001946"/>
    </source>
</evidence>
<dbReference type="Gene3D" id="3.90.199.10">
    <property type="entry name" value="Topoisomerase II, domain 5"/>
    <property type="match status" value="1"/>
</dbReference>
<dbReference type="InterPro" id="IPR013757">
    <property type="entry name" value="Topo_IIA_A_a_sf"/>
</dbReference>